<dbReference type="EMBL" id="PDCK01000045">
    <property type="protein sequence ID" value="PRQ17613.1"/>
    <property type="molecule type" value="Genomic_DNA"/>
</dbReference>
<proteinExistence type="predicted"/>
<dbReference type="Proteomes" id="UP000238479">
    <property type="component" value="Chromosome 7"/>
</dbReference>
<protein>
    <submittedName>
        <fullName evidence="1">Uncharacterized protein</fullName>
    </submittedName>
</protein>
<name>A0A2P6P6Q8_ROSCH</name>
<dbReference type="AlphaFoldDB" id="A0A2P6P6Q8"/>
<sequence length="78" mass="9202">MNTTFSEYVQHRAPHPLCKWKMADPARFEKVEVYKKPDPQLWNRSPRRNCCRVRNPKQKKGTMVIDVGLCKEGEISEI</sequence>
<accession>A0A2P6P6Q8</accession>
<reference evidence="1 2" key="1">
    <citation type="journal article" date="2018" name="Nat. Genet.">
        <title>The Rosa genome provides new insights in the design of modern roses.</title>
        <authorList>
            <person name="Bendahmane M."/>
        </authorList>
    </citation>
    <scope>NUCLEOTIDE SEQUENCE [LARGE SCALE GENOMIC DNA]</scope>
    <source>
        <strain evidence="2">cv. Old Blush</strain>
    </source>
</reference>
<organism evidence="1 2">
    <name type="scientific">Rosa chinensis</name>
    <name type="common">China rose</name>
    <dbReference type="NCBI Taxonomy" id="74649"/>
    <lineage>
        <taxon>Eukaryota</taxon>
        <taxon>Viridiplantae</taxon>
        <taxon>Streptophyta</taxon>
        <taxon>Embryophyta</taxon>
        <taxon>Tracheophyta</taxon>
        <taxon>Spermatophyta</taxon>
        <taxon>Magnoliopsida</taxon>
        <taxon>eudicotyledons</taxon>
        <taxon>Gunneridae</taxon>
        <taxon>Pentapetalae</taxon>
        <taxon>rosids</taxon>
        <taxon>fabids</taxon>
        <taxon>Rosales</taxon>
        <taxon>Rosaceae</taxon>
        <taxon>Rosoideae</taxon>
        <taxon>Rosoideae incertae sedis</taxon>
        <taxon>Rosa</taxon>
    </lineage>
</organism>
<dbReference type="InterPro" id="IPR006740">
    <property type="entry name" value="DUF604"/>
</dbReference>
<evidence type="ECO:0000313" key="2">
    <source>
        <dbReference type="Proteomes" id="UP000238479"/>
    </source>
</evidence>
<evidence type="ECO:0000313" key="1">
    <source>
        <dbReference type="EMBL" id="PRQ17613.1"/>
    </source>
</evidence>
<dbReference type="OMA" id="LCKWKMA"/>
<dbReference type="Pfam" id="PF04646">
    <property type="entry name" value="DUF604"/>
    <property type="match status" value="1"/>
</dbReference>
<gene>
    <name evidence="1" type="ORF">RchiOBHm_Chr7g0196891</name>
</gene>
<keyword evidence="2" id="KW-1185">Reference proteome</keyword>
<comment type="caution">
    <text evidence="1">The sequence shown here is derived from an EMBL/GenBank/DDBJ whole genome shotgun (WGS) entry which is preliminary data.</text>
</comment>
<dbReference type="Gramene" id="PRQ17613">
    <property type="protein sequence ID" value="PRQ17613"/>
    <property type="gene ID" value="RchiOBHm_Chr7g0196891"/>
</dbReference>
<dbReference type="STRING" id="74649.A0A2P6P6Q8"/>